<dbReference type="PANTHER" id="PTHR15574">
    <property type="entry name" value="WD REPEAT DOMAIN-CONTAINING FAMILY"/>
    <property type="match status" value="1"/>
</dbReference>
<proteinExistence type="predicted"/>
<evidence type="ECO:0000313" key="4">
    <source>
        <dbReference type="Proteomes" id="UP000784294"/>
    </source>
</evidence>
<keyword evidence="4" id="KW-1185">Reference proteome</keyword>
<dbReference type="Proteomes" id="UP000784294">
    <property type="component" value="Unassembled WGS sequence"/>
</dbReference>
<accession>A0A448XKX2</accession>
<dbReference type="SUPFAM" id="SSF50978">
    <property type="entry name" value="WD40 repeat-like"/>
    <property type="match status" value="1"/>
</dbReference>
<sequence length="81" mass="8890">MPETNDLQIVSCSSGSDVRLTQLTPAGASERLKRGENRLLVRHRAPCHKLALPAGEPTLVLSCGEDGRVFSIDLRRPRPDK</sequence>
<reference evidence="3" key="1">
    <citation type="submission" date="2018-11" db="EMBL/GenBank/DDBJ databases">
        <authorList>
            <consortium name="Pathogen Informatics"/>
        </authorList>
    </citation>
    <scope>NUCLEOTIDE SEQUENCE</scope>
</reference>
<dbReference type="GO" id="GO:0005737">
    <property type="term" value="C:cytoplasm"/>
    <property type="evidence" value="ECO:0007669"/>
    <property type="project" value="TreeGrafter"/>
</dbReference>
<dbReference type="OrthoDB" id="4869960at2759"/>
<dbReference type="InterPro" id="IPR036322">
    <property type="entry name" value="WD40_repeat_dom_sf"/>
</dbReference>
<evidence type="ECO:0000256" key="2">
    <source>
        <dbReference type="ARBA" id="ARBA00022737"/>
    </source>
</evidence>
<evidence type="ECO:0000313" key="3">
    <source>
        <dbReference type="EMBL" id="VEL39098.1"/>
    </source>
</evidence>
<dbReference type="Gene3D" id="2.130.10.10">
    <property type="entry name" value="YVTN repeat-like/Quinoprotein amine dehydrogenase"/>
    <property type="match status" value="1"/>
</dbReference>
<protein>
    <submittedName>
        <fullName evidence="3">Uncharacterized protein</fullName>
    </submittedName>
</protein>
<dbReference type="AlphaFoldDB" id="A0A448XKX2"/>
<dbReference type="GO" id="GO:0080008">
    <property type="term" value="C:Cul4-RING E3 ubiquitin ligase complex"/>
    <property type="evidence" value="ECO:0007669"/>
    <property type="project" value="TreeGrafter"/>
</dbReference>
<keyword evidence="2" id="KW-0677">Repeat</keyword>
<organism evidence="3 4">
    <name type="scientific">Protopolystoma xenopodis</name>
    <dbReference type="NCBI Taxonomy" id="117903"/>
    <lineage>
        <taxon>Eukaryota</taxon>
        <taxon>Metazoa</taxon>
        <taxon>Spiralia</taxon>
        <taxon>Lophotrochozoa</taxon>
        <taxon>Platyhelminthes</taxon>
        <taxon>Monogenea</taxon>
        <taxon>Polyopisthocotylea</taxon>
        <taxon>Polystomatidea</taxon>
        <taxon>Polystomatidae</taxon>
        <taxon>Protopolystoma</taxon>
    </lineage>
</organism>
<name>A0A448XKX2_9PLAT</name>
<gene>
    <name evidence="3" type="ORF">PXEA_LOCUS32538</name>
</gene>
<dbReference type="EMBL" id="CAAALY010260073">
    <property type="protein sequence ID" value="VEL39098.1"/>
    <property type="molecule type" value="Genomic_DNA"/>
</dbReference>
<dbReference type="InterPro" id="IPR045151">
    <property type="entry name" value="DCAF8"/>
</dbReference>
<keyword evidence="1" id="KW-0853">WD repeat</keyword>
<dbReference type="InterPro" id="IPR015943">
    <property type="entry name" value="WD40/YVTN_repeat-like_dom_sf"/>
</dbReference>
<comment type="caution">
    <text evidence="3">The sequence shown here is derived from an EMBL/GenBank/DDBJ whole genome shotgun (WGS) entry which is preliminary data.</text>
</comment>
<evidence type="ECO:0000256" key="1">
    <source>
        <dbReference type="ARBA" id="ARBA00022574"/>
    </source>
</evidence>
<dbReference type="PANTHER" id="PTHR15574:SF21">
    <property type="entry name" value="DDB1- AND CUL4-ASSOCIATED FACTOR 8"/>
    <property type="match status" value="1"/>
</dbReference>